<dbReference type="PANTHER" id="PTHR24410:SF23">
    <property type="entry name" value="BTB DOMAIN-CONTAINING PROTEIN-RELATED"/>
    <property type="match status" value="1"/>
</dbReference>
<reference evidence="3 4" key="1">
    <citation type="journal article" date="2015" name="Genome Biol. Evol.">
        <title>Phylogenomic analyses indicate that early fungi evolved digesting cell walls of algal ancestors of land plants.</title>
        <authorList>
            <person name="Chang Y."/>
            <person name="Wang S."/>
            <person name="Sekimoto S."/>
            <person name="Aerts A.L."/>
            <person name="Choi C."/>
            <person name="Clum A."/>
            <person name="LaButti K.M."/>
            <person name="Lindquist E.A."/>
            <person name="Yee Ngan C."/>
            <person name="Ohm R.A."/>
            <person name="Salamov A.A."/>
            <person name="Grigoriev I.V."/>
            <person name="Spatafora J.W."/>
            <person name="Berbee M.L."/>
        </authorList>
    </citation>
    <scope>NUCLEOTIDE SEQUENCE [LARGE SCALE GENOMIC DNA]</scope>
    <source>
        <strain evidence="3 4">JEL478</strain>
    </source>
</reference>
<protein>
    <recommendedName>
        <fullName evidence="2">BTB domain-containing protein</fullName>
    </recommendedName>
</protein>
<feature type="region of interest" description="Disordered" evidence="1">
    <location>
        <begin position="365"/>
        <end position="384"/>
    </location>
</feature>
<feature type="compositionally biased region" description="Low complexity" evidence="1">
    <location>
        <begin position="661"/>
        <end position="670"/>
    </location>
</feature>
<name>A0A139AH41_GONPJ</name>
<feature type="compositionally biased region" description="Polar residues" evidence="1">
    <location>
        <begin position="587"/>
        <end position="596"/>
    </location>
</feature>
<gene>
    <name evidence="3" type="ORF">M427DRAFT_69708</name>
</gene>
<dbReference type="InterPro" id="IPR051481">
    <property type="entry name" value="BTB-POZ/Galectin-3-binding"/>
</dbReference>
<feature type="domain" description="BTB" evidence="2">
    <location>
        <begin position="89"/>
        <end position="166"/>
    </location>
</feature>
<dbReference type="AlphaFoldDB" id="A0A139AH41"/>
<evidence type="ECO:0000256" key="1">
    <source>
        <dbReference type="SAM" id="MobiDB-lite"/>
    </source>
</evidence>
<dbReference type="Gene3D" id="3.30.710.10">
    <property type="entry name" value="Potassium Channel Kv1.1, Chain A"/>
    <property type="match status" value="1"/>
</dbReference>
<sequence length="736" mass="78564">MESSAGSHRSAKSPRPPSMAVEDRTRSVSPKPAKSARSGGRSGSPAGKKRAKSRDPGKRSSRGQNVVPPQSMPASSIGFVPFLKSTKFVDAVLKVRTNEGKLSTFPAHRVVLAQRSQFFDELFTQNRPTELSATGIPMYDLPSFPDHELLHEALGFILWYMYSDELMDISTMPVPERQWDLILGIHRISNMFELIELRSYYDLILRDSLVDPDADTPPDELHSIAVQARRWEEPEIAQSATLRLVEVAGSVDTDELVLAITSSEAFAHILDNVEPSKHFELVRNFVDVKQRTNMPLSPNAAAALWSRVSFERAEIQDLERLWRMAGTPEHTILDAAAEVLKEDPSALSGSSIEFFLRAADHATGLAPSPRPVNPPSESPSSLYSDGRIRSVPSAILWTPSETYTLVRGYIAVHRTKPWLNDAARQDLWDRVQFYELPLEVLQRADVEGIAPKMSVVAALFQKLRSNNGQNPRSNLSNHPNLLRTSSDATLGSSPLDRQPSTASSSSSVSTVVPPSTVSRTASADAISAMARNSFDARGSFDVGAGPGRPPQGYSPRSPGQPQSRTPETGYASIATTLDPRDNYAYRQGQSTGSPSALMNGAGSGYSPAGAYGFPSPGSAPGSGQYGSLNGRDAQGPGGGGDGSGTSATRTRTGSSGGGPTANGNGTATYGAQGGAPGGRVDVKSVLEGWLGQGGPFSKEAVMSPKTGPFENGQSGNGQSGGGPQSGGSDSRYWEHE</sequence>
<dbReference type="InterPro" id="IPR000210">
    <property type="entry name" value="BTB/POZ_dom"/>
</dbReference>
<keyword evidence="4" id="KW-1185">Reference proteome</keyword>
<dbReference type="CDD" id="cd18186">
    <property type="entry name" value="BTB_POZ_ZBTB_KLHL-like"/>
    <property type="match status" value="1"/>
</dbReference>
<feature type="compositionally biased region" description="Polar residues" evidence="1">
    <location>
        <begin position="62"/>
        <end position="72"/>
    </location>
</feature>
<dbReference type="SUPFAM" id="SSF54695">
    <property type="entry name" value="POZ domain"/>
    <property type="match status" value="1"/>
</dbReference>
<feature type="compositionally biased region" description="Low complexity" evidence="1">
    <location>
        <begin position="644"/>
        <end position="653"/>
    </location>
</feature>
<feature type="compositionally biased region" description="Low complexity" evidence="1">
    <location>
        <begin position="499"/>
        <end position="517"/>
    </location>
</feature>
<dbReference type="PROSITE" id="PS50097">
    <property type="entry name" value="BTB"/>
    <property type="match status" value="1"/>
</dbReference>
<evidence type="ECO:0000259" key="2">
    <source>
        <dbReference type="PROSITE" id="PS50097"/>
    </source>
</evidence>
<dbReference type="OrthoDB" id="6359816at2759"/>
<evidence type="ECO:0000313" key="3">
    <source>
        <dbReference type="EMBL" id="KXS16058.1"/>
    </source>
</evidence>
<feature type="region of interest" description="Disordered" evidence="1">
    <location>
        <begin position="613"/>
        <end position="736"/>
    </location>
</feature>
<evidence type="ECO:0000313" key="4">
    <source>
        <dbReference type="Proteomes" id="UP000070544"/>
    </source>
</evidence>
<feature type="region of interest" description="Disordered" evidence="1">
    <location>
        <begin position="466"/>
        <end position="517"/>
    </location>
</feature>
<dbReference type="EMBL" id="KQ965758">
    <property type="protein sequence ID" value="KXS16058.1"/>
    <property type="molecule type" value="Genomic_DNA"/>
</dbReference>
<feature type="compositionally biased region" description="Gly residues" evidence="1">
    <location>
        <begin position="714"/>
        <end position="725"/>
    </location>
</feature>
<dbReference type="PANTHER" id="PTHR24410">
    <property type="entry name" value="HL07962P-RELATED"/>
    <property type="match status" value="1"/>
</dbReference>
<organism evidence="3 4">
    <name type="scientific">Gonapodya prolifera (strain JEL478)</name>
    <name type="common">Monoblepharis prolifera</name>
    <dbReference type="NCBI Taxonomy" id="1344416"/>
    <lineage>
        <taxon>Eukaryota</taxon>
        <taxon>Fungi</taxon>
        <taxon>Fungi incertae sedis</taxon>
        <taxon>Chytridiomycota</taxon>
        <taxon>Chytridiomycota incertae sedis</taxon>
        <taxon>Monoblepharidomycetes</taxon>
        <taxon>Monoblepharidales</taxon>
        <taxon>Gonapodyaceae</taxon>
        <taxon>Gonapodya</taxon>
    </lineage>
</organism>
<feature type="compositionally biased region" description="Polar residues" evidence="1">
    <location>
        <begin position="466"/>
        <end position="492"/>
    </location>
</feature>
<dbReference type="Proteomes" id="UP000070544">
    <property type="component" value="Unassembled WGS sequence"/>
</dbReference>
<feature type="region of interest" description="Disordered" evidence="1">
    <location>
        <begin position="537"/>
        <end position="599"/>
    </location>
</feature>
<feature type="compositionally biased region" description="Low complexity" evidence="1">
    <location>
        <begin position="613"/>
        <end position="634"/>
    </location>
</feature>
<feature type="region of interest" description="Disordered" evidence="1">
    <location>
        <begin position="1"/>
        <end position="72"/>
    </location>
</feature>
<proteinExistence type="predicted"/>
<feature type="compositionally biased region" description="Polar residues" evidence="1">
    <location>
        <begin position="557"/>
        <end position="566"/>
    </location>
</feature>
<feature type="compositionally biased region" description="Low complexity" evidence="1">
    <location>
        <begin position="32"/>
        <end position="46"/>
    </location>
</feature>
<dbReference type="InterPro" id="IPR011333">
    <property type="entry name" value="SKP1/BTB/POZ_sf"/>
</dbReference>
<dbReference type="Pfam" id="PF00651">
    <property type="entry name" value="BTB"/>
    <property type="match status" value="1"/>
</dbReference>
<feature type="compositionally biased region" description="Pro residues" evidence="1">
    <location>
        <begin position="368"/>
        <end position="377"/>
    </location>
</feature>
<dbReference type="SMART" id="SM00225">
    <property type="entry name" value="BTB"/>
    <property type="match status" value="1"/>
</dbReference>
<accession>A0A139AH41</accession>